<evidence type="ECO:0000256" key="10">
    <source>
        <dbReference type="ARBA" id="ARBA00023006"/>
    </source>
</evidence>
<dbReference type="InterPro" id="IPR007241">
    <property type="entry name" value="Autophagy-rel_prot_9"/>
</dbReference>
<evidence type="ECO:0000256" key="16">
    <source>
        <dbReference type="ARBA" id="ARBA00024615"/>
    </source>
</evidence>
<evidence type="ECO:0000256" key="1">
    <source>
        <dbReference type="ARBA" id="ARBA00004439"/>
    </source>
</evidence>
<dbReference type="KEGG" id="kdj:28968670"/>
<keyword evidence="8 19" id="KW-0812">Transmembrane</keyword>
<reference evidence="21" key="1">
    <citation type="submission" date="2013-07" db="EMBL/GenBank/DDBJ databases">
        <authorList>
            <consortium name="The Broad Institute Genome Sequencing Platform"/>
            <person name="Cuomo C."/>
            <person name="Litvintseva A."/>
            <person name="Chen Y."/>
            <person name="Heitman J."/>
            <person name="Sun S."/>
            <person name="Springer D."/>
            <person name="Dromer F."/>
            <person name="Young S.K."/>
            <person name="Zeng Q."/>
            <person name="Gargeya S."/>
            <person name="Fitzgerald M."/>
            <person name="Abouelleil A."/>
            <person name="Alvarado L."/>
            <person name="Berlin A.M."/>
            <person name="Chapman S.B."/>
            <person name="Dewar J."/>
            <person name="Goldberg J."/>
            <person name="Griggs A."/>
            <person name="Gujja S."/>
            <person name="Hansen M."/>
            <person name="Howarth C."/>
            <person name="Imamovic A."/>
            <person name="Larimer J."/>
            <person name="McCowan C."/>
            <person name="Murphy C."/>
            <person name="Pearson M."/>
            <person name="Priest M."/>
            <person name="Roberts A."/>
            <person name="Saif S."/>
            <person name="Shea T."/>
            <person name="Sykes S."/>
            <person name="Wortman J."/>
            <person name="Nusbaum C."/>
            <person name="Birren B."/>
        </authorList>
    </citation>
    <scope>NUCLEOTIDE SEQUENCE</scope>
    <source>
        <strain evidence="21">CBS 10117</strain>
    </source>
</reference>
<feature type="transmembrane region" description="Helical" evidence="19">
    <location>
        <begin position="795"/>
        <end position="820"/>
    </location>
</feature>
<reference evidence="21" key="2">
    <citation type="submission" date="2024-02" db="EMBL/GenBank/DDBJ databases">
        <title>Comparative genomics of Cryptococcus and Kwoniella reveals pathogenesis evolution and contrasting modes of karyotype evolution via chromosome fusion or intercentromeric recombination.</title>
        <authorList>
            <person name="Coelho M.A."/>
            <person name="David-Palma M."/>
            <person name="Shea T."/>
            <person name="Bowers K."/>
            <person name="McGinley-Smith S."/>
            <person name="Mohammad A.W."/>
            <person name="Gnirke A."/>
            <person name="Yurkov A.M."/>
            <person name="Nowrousian M."/>
            <person name="Sun S."/>
            <person name="Cuomo C.A."/>
            <person name="Heitman J."/>
        </authorList>
    </citation>
    <scope>NUCLEOTIDE SEQUENCE</scope>
    <source>
        <strain evidence="21">CBS 10117</strain>
    </source>
</reference>
<dbReference type="AlphaFoldDB" id="A0AAJ8KSG7"/>
<keyword evidence="10 19" id="KW-0072">Autophagy</keyword>
<dbReference type="Pfam" id="PF04109">
    <property type="entry name" value="ATG9"/>
    <property type="match status" value="1"/>
</dbReference>
<evidence type="ECO:0000256" key="7">
    <source>
        <dbReference type="ARBA" id="ARBA00022448"/>
    </source>
</evidence>
<dbReference type="GO" id="GO:0005776">
    <property type="term" value="C:autophagosome"/>
    <property type="evidence" value="ECO:0007669"/>
    <property type="project" value="TreeGrafter"/>
</dbReference>
<dbReference type="EMBL" id="CP144535">
    <property type="protein sequence ID" value="WWC62988.1"/>
    <property type="molecule type" value="Genomic_DNA"/>
</dbReference>
<feature type="compositionally biased region" description="Basic and acidic residues" evidence="20">
    <location>
        <begin position="258"/>
        <end position="273"/>
    </location>
</feature>
<dbReference type="GO" id="GO:0030659">
    <property type="term" value="C:cytoplasmic vesicle membrane"/>
    <property type="evidence" value="ECO:0007669"/>
    <property type="project" value="UniProtKB-SubCell"/>
</dbReference>
<feature type="compositionally biased region" description="Acidic residues" evidence="20">
    <location>
        <begin position="1034"/>
        <end position="1051"/>
    </location>
</feature>
<evidence type="ECO:0000256" key="15">
    <source>
        <dbReference type="ARBA" id="ARBA00024479"/>
    </source>
</evidence>
<evidence type="ECO:0000256" key="13">
    <source>
        <dbReference type="ARBA" id="ARBA00023136"/>
    </source>
</evidence>
<dbReference type="RefSeq" id="XP_065825267.1">
    <property type="nucleotide sequence ID" value="XM_065969195.1"/>
</dbReference>
<keyword evidence="12 19" id="KW-0445">Lipid transport</keyword>
<feature type="transmembrane region" description="Helical" evidence="19">
    <location>
        <begin position="610"/>
        <end position="634"/>
    </location>
</feature>
<gene>
    <name evidence="21" type="ORF">I303_105586</name>
</gene>
<evidence type="ECO:0000256" key="2">
    <source>
        <dbReference type="ARBA" id="ARBA00004477"/>
    </source>
</evidence>
<evidence type="ECO:0000256" key="14">
    <source>
        <dbReference type="ARBA" id="ARBA00023329"/>
    </source>
</evidence>
<comment type="function">
    <text evidence="19">Phospholipid scramblase involved in autophagy. Cycles between the preautophagosomal structure/phagophore assembly site (PAS) and the cytoplasmic vesicle pool and supplies membrane for the growing autophagosome. Lipid scramblase activity plays a key role in preautophagosomal structure/phagophore assembly by distributing the phospholipids that arrive through ATG2 from the cytoplasmic to the luminal leaflet of the bilayer, thereby driving autophagosomal membrane expansion.</text>
</comment>
<name>A0AAJ8KSG7_9TREE</name>
<comment type="catalytic activity">
    <reaction evidence="17">
        <text>a 1,2-diacyl-sn-glycero-3-phospho-(1D-myo-inositol-3-phosphate)(in) = a 1,2-diacyl-sn-glycero-3-phospho-(1D-myo-inositol-3-phosphate)(out)</text>
        <dbReference type="Rhea" id="RHEA:67920"/>
        <dbReference type="ChEBI" id="CHEBI:58088"/>
    </reaction>
</comment>
<comment type="catalytic activity">
    <reaction evidence="18">
        <text>a 1,2-diacyl-sn-glycero-3-phosphocholine(in) = a 1,2-diacyl-sn-glycero-3-phosphocholine(out)</text>
        <dbReference type="Rhea" id="RHEA:38571"/>
        <dbReference type="ChEBI" id="CHEBI:57643"/>
    </reaction>
</comment>
<dbReference type="PANTHER" id="PTHR13038">
    <property type="entry name" value="APG9 AUTOPHAGY 9"/>
    <property type="match status" value="1"/>
</dbReference>
<evidence type="ECO:0000256" key="4">
    <source>
        <dbReference type="ARBA" id="ARBA00004653"/>
    </source>
</evidence>
<evidence type="ECO:0000256" key="6">
    <source>
        <dbReference type="ARBA" id="ARBA00018074"/>
    </source>
</evidence>
<evidence type="ECO:0000256" key="11">
    <source>
        <dbReference type="ARBA" id="ARBA00023034"/>
    </source>
</evidence>
<keyword evidence="22" id="KW-1185">Reference proteome</keyword>
<feature type="compositionally biased region" description="Polar residues" evidence="20">
    <location>
        <begin position="62"/>
        <end position="78"/>
    </location>
</feature>
<evidence type="ECO:0000313" key="22">
    <source>
        <dbReference type="Proteomes" id="UP000078595"/>
    </source>
</evidence>
<evidence type="ECO:0000256" key="8">
    <source>
        <dbReference type="ARBA" id="ARBA00022692"/>
    </source>
</evidence>
<accession>A0AAJ8KSG7</accession>
<evidence type="ECO:0000256" key="5">
    <source>
        <dbReference type="ARBA" id="ARBA00006185"/>
    </source>
</evidence>
<comment type="similarity">
    <text evidence="5 19">Belongs to the ATG9 family.</text>
</comment>
<evidence type="ECO:0000256" key="12">
    <source>
        <dbReference type="ARBA" id="ARBA00023055"/>
    </source>
</evidence>
<feature type="transmembrane region" description="Helical" evidence="19">
    <location>
        <begin position="695"/>
        <end position="717"/>
    </location>
</feature>
<keyword evidence="9 19" id="KW-1133">Transmembrane helix</keyword>
<feature type="transmembrane region" description="Helical" evidence="19">
    <location>
        <begin position="733"/>
        <end position="751"/>
    </location>
</feature>
<organism evidence="21 22">
    <name type="scientific">Kwoniella dejecticola CBS 10117</name>
    <dbReference type="NCBI Taxonomy" id="1296121"/>
    <lineage>
        <taxon>Eukaryota</taxon>
        <taxon>Fungi</taxon>
        <taxon>Dikarya</taxon>
        <taxon>Basidiomycota</taxon>
        <taxon>Agaricomycotina</taxon>
        <taxon>Tremellomycetes</taxon>
        <taxon>Tremellales</taxon>
        <taxon>Cryptococcaceae</taxon>
        <taxon>Kwoniella</taxon>
    </lineage>
</organism>
<sequence>MTSPSQRSNPLLNLINPYSSVARSTYPDPDSPSTMLLRELQGGDDLPEEEEFRDRMSPTPTPSSQRGGTHIIATSSSSSDDEGAPPRSLIFGEQPEAQARLGDRTPTSPPRSGRIKQHAVIANNKHISLNDDDGETPIIPRRNSGPFRAASDGPSSSTSQSRSRSTSPGPSTISIYASGLELEGTNVNLGSSIRHEAKQRDPSTSPEPDRQTRPVPTFREPPRPTPPRRVSGSSRKSPPRLSAGSGYLDPNLPSPSIIRDKGKGKAKSRDKAGRKYHALPAQDEEDEQEEDRGRYDGVGKRMGKVGKIGLNGYEKALWKWVNVEDLDGFLQEVYDYYKGKGIWCIALARALNLLTSFFVIAFSTFLTSCIDYKRLWSEVSGPDAIARLDDVLVEKCITRASFPHIVFMIIVTAFFVFQLSSFVLSLPKLLDMYRFYTFLLGIPDADIQTLPWPEIVRLIGEIRKHNPVTSLSNGQTTALAEMVDEADQATYKKLDAHDVANRILRQENYLIALFNKDLLDLRVRLPVPHSVEHLVPPTLLAPTAGALPSNNSQRTRQFISFGANTLTKALEWNLRFCLMGYLFDARGQVKKEFVRERRRKDLVLGLKTRFIFMGVLNAIFAPFIVVYLLMYSFFRYFEEYHKNPSSIGGRQYTPYAQWKFREFNELPHLFERRLDRSYPIAKEFIDQFPKERTALIMRFVAFIAGSFAAVLLLASVIDPDLFLHFEITPHRTVLFYLGLFGGILAVARGMVPEDNFVFDPEERMKEVVRFTHYLPEEWKGKLHSQMVHQSFGQLFALKITIFFTELLSVILTPFVLFFSLPPCAGAIIDFFREFTVHVDGVGYVCSFAVFDFRRNGSDPKAVDEVDSTTATAIAADDTGPAGGKANNGTGITARWREKGNEKMESSVLHFKATHPDWVPSDPSASIFLDRLVGQHSILRSPRSPKINRYDGQGQGQRPPQAPSASIYAGGRGLGLGLAMGAGAGAGMDEGKLKERKNEYERAWDRSSHLIKPKAKRHSSRDRDRDRDRDKDVIQEGEEGGLDTNGGDDDGLEEWKESKEHTMNRGERQGEGSNGEGWKDEGMRGILQQVLGR</sequence>
<evidence type="ECO:0000256" key="19">
    <source>
        <dbReference type="RuleBase" id="RU364027"/>
    </source>
</evidence>
<keyword evidence="13 19" id="KW-0472">Membrane</keyword>
<dbReference type="GO" id="GO:0000139">
    <property type="term" value="C:Golgi membrane"/>
    <property type="evidence" value="ECO:0007669"/>
    <property type="project" value="UniProtKB-SubCell"/>
</dbReference>
<dbReference type="GO" id="GO:0000422">
    <property type="term" value="P:autophagy of mitochondrion"/>
    <property type="evidence" value="ECO:0007669"/>
    <property type="project" value="TreeGrafter"/>
</dbReference>
<evidence type="ECO:0000256" key="17">
    <source>
        <dbReference type="ARBA" id="ARBA00024621"/>
    </source>
</evidence>
<feature type="region of interest" description="Disordered" evidence="20">
    <location>
        <begin position="938"/>
        <end position="967"/>
    </location>
</feature>
<evidence type="ECO:0000256" key="9">
    <source>
        <dbReference type="ARBA" id="ARBA00022989"/>
    </source>
</evidence>
<dbReference type="GO" id="GO:0034045">
    <property type="term" value="C:phagophore assembly site membrane"/>
    <property type="evidence" value="ECO:0007669"/>
    <property type="project" value="UniProtKB-SubCell"/>
</dbReference>
<feature type="region of interest" description="Disordered" evidence="20">
    <location>
        <begin position="1"/>
        <end position="297"/>
    </location>
</feature>
<feature type="compositionally biased region" description="Basic residues" evidence="20">
    <location>
        <begin position="1008"/>
        <end position="1019"/>
    </location>
</feature>
<comment type="catalytic activity">
    <reaction evidence="15">
        <text>a 1,2-diacyl-sn-glycero-3-phospho-L-serine(in) = a 1,2-diacyl-sn-glycero-3-phospho-L-serine(out)</text>
        <dbReference type="Rhea" id="RHEA:38663"/>
        <dbReference type="ChEBI" id="CHEBI:57262"/>
    </reaction>
</comment>
<feature type="transmembrane region" description="Helical" evidence="19">
    <location>
        <begin position="405"/>
        <end position="426"/>
    </location>
</feature>
<dbReference type="PANTHER" id="PTHR13038:SF10">
    <property type="entry name" value="AUTOPHAGY-RELATED PROTEIN 9"/>
    <property type="match status" value="1"/>
</dbReference>
<keyword evidence="7 19" id="KW-0813">Transport</keyword>
<keyword evidence="14" id="KW-0968">Cytoplasmic vesicle</keyword>
<feature type="compositionally biased region" description="Polar residues" evidence="20">
    <location>
        <begin position="1"/>
        <end position="23"/>
    </location>
</feature>
<keyword evidence="11" id="KW-0333">Golgi apparatus</keyword>
<feature type="compositionally biased region" description="Basic and acidic residues" evidence="20">
    <location>
        <begin position="998"/>
        <end position="1007"/>
    </location>
</feature>
<evidence type="ECO:0000256" key="20">
    <source>
        <dbReference type="SAM" id="MobiDB-lite"/>
    </source>
</evidence>
<evidence type="ECO:0000313" key="21">
    <source>
        <dbReference type="EMBL" id="WWC62988.1"/>
    </source>
</evidence>
<feature type="transmembrane region" description="Helical" evidence="19">
    <location>
        <begin position="350"/>
        <end position="370"/>
    </location>
</feature>
<dbReference type="GeneID" id="28968670"/>
<protein>
    <recommendedName>
        <fullName evidence="6 19">Autophagy-related protein 9</fullName>
    </recommendedName>
</protein>
<comment type="catalytic activity">
    <reaction evidence="16">
        <text>a 1,2-diacyl-sn-glycero-3-phosphoethanolamine(in) = a 1,2-diacyl-sn-glycero-3-phosphoethanolamine(out)</text>
        <dbReference type="Rhea" id="RHEA:38895"/>
        <dbReference type="ChEBI" id="CHEBI:64612"/>
    </reaction>
</comment>
<feature type="compositionally biased region" description="Basic and acidic residues" evidence="20">
    <location>
        <begin position="1052"/>
        <end position="1069"/>
    </location>
</feature>
<comment type="subcellular location">
    <subcellularLocation>
        <location evidence="1">Cytoplasmic vesicle membrane</location>
        <topology evidence="1">Multi-pass membrane protein</topology>
    </subcellularLocation>
    <subcellularLocation>
        <location evidence="2">Endoplasmic reticulum membrane</location>
        <topology evidence="2">Multi-pass membrane protein</topology>
    </subcellularLocation>
    <subcellularLocation>
        <location evidence="4">Golgi apparatus membrane</location>
        <topology evidence="4">Multi-pass membrane protein</topology>
    </subcellularLocation>
    <subcellularLocation>
        <location evidence="3 19">Preautophagosomal structure membrane</location>
        <topology evidence="3 19">Multi-pass membrane protein</topology>
    </subcellularLocation>
</comment>
<evidence type="ECO:0000256" key="18">
    <source>
        <dbReference type="ARBA" id="ARBA00024631"/>
    </source>
</evidence>
<feature type="compositionally biased region" description="Basic and acidic residues" evidence="20">
    <location>
        <begin position="193"/>
        <end position="212"/>
    </location>
</feature>
<dbReference type="GO" id="GO:0006869">
    <property type="term" value="P:lipid transport"/>
    <property type="evidence" value="ECO:0007669"/>
    <property type="project" value="UniProtKB-KW"/>
</dbReference>
<feature type="compositionally biased region" description="Low complexity" evidence="20">
    <location>
        <begin position="151"/>
        <end position="175"/>
    </location>
</feature>
<proteinExistence type="inferred from homology"/>
<feature type="compositionally biased region" description="Basic and acidic residues" evidence="20">
    <location>
        <begin position="1020"/>
        <end position="1033"/>
    </location>
</feature>
<evidence type="ECO:0000256" key="3">
    <source>
        <dbReference type="ARBA" id="ARBA00004511"/>
    </source>
</evidence>
<dbReference type="Proteomes" id="UP000078595">
    <property type="component" value="Chromosome 6"/>
</dbReference>
<dbReference type="GO" id="GO:0034727">
    <property type="term" value="P:piecemeal microautophagy of the nucleus"/>
    <property type="evidence" value="ECO:0007669"/>
    <property type="project" value="TreeGrafter"/>
</dbReference>
<dbReference type="GO" id="GO:0005789">
    <property type="term" value="C:endoplasmic reticulum membrane"/>
    <property type="evidence" value="ECO:0007669"/>
    <property type="project" value="UniProtKB-SubCell"/>
</dbReference>
<dbReference type="GO" id="GO:0061709">
    <property type="term" value="P:reticulophagy"/>
    <property type="evidence" value="ECO:0007669"/>
    <property type="project" value="TreeGrafter"/>
</dbReference>
<feature type="region of interest" description="Disordered" evidence="20">
    <location>
        <begin position="998"/>
        <end position="1092"/>
    </location>
</feature>
<dbReference type="GO" id="GO:0034497">
    <property type="term" value="P:protein localization to phagophore assembly site"/>
    <property type="evidence" value="ECO:0007669"/>
    <property type="project" value="TreeGrafter"/>
</dbReference>